<dbReference type="InterPro" id="IPR029063">
    <property type="entry name" value="SAM-dependent_MTases_sf"/>
</dbReference>
<accession>A0A3B1D3Z1</accession>
<feature type="domain" description="Ribosomal RNA methyltransferase FtsJ" evidence="1">
    <location>
        <begin position="158"/>
        <end position="250"/>
    </location>
</feature>
<proteinExistence type="predicted"/>
<dbReference type="GO" id="GO:0008168">
    <property type="term" value="F:methyltransferase activity"/>
    <property type="evidence" value="ECO:0007669"/>
    <property type="project" value="UniProtKB-KW"/>
</dbReference>
<dbReference type="PANTHER" id="PTHR37524">
    <property type="entry name" value="RIBOSOMAL RNA LARGE SUBUNIT METHYLTRANSFERASE M"/>
    <property type="match status" value="1"/>
</dbReference>
<evidence type="ECO:0000259" key="1">
    <source>
        <dbReference type="Pfam" id="PF01728"/>
    </source>
</evidence>
<sequence length="323" mass="37081">MFTIPHHTMKAKIKSAFLAADGFQDQLIQELDGVLSCQGRLVLSERSFTKKPFWAQNCWHNPLVISIDSIADAAKKLKALQRNWNLYSFQLHRRAQLIQEQLPHVSCKPLSFPTPFPKASLGSWTLLDRDTVLAASDCSSAFPNGEPHFQEDKKNPPNRAYLKLWEALTRVQEYPSAGQFCIDVGSSPGGWTWVLAQLGAEVWSVDRSPLDERVARMPGIHFEKRDAFSLKPDELPRPRMKIDWLFSDLVCYPEKLFDWVMMWVDSGVCDNFICTLKFQGKGDYHMAQKFADIPDSQVLHLFNNKHELTWMKLKSWERSPVQG</sequence>
<evidence type="ECO:0000313" key="2">
    <source>
        <dbReference type="EMBL" id="VAX30698.1"/>
    </source>
</evidence>
<gene>
    <name evidence="2" type="ORF">MNBD_NITROSPINAE05-287</name>
</gene>
<name>A0A3B1D3Z1_9ZZZZ</name>
<dbReference type="Gene3D" id="3.40.50.150">
    <property type="entry name" value="Vaccinia Virus protein VP39"/>
    <property type="match status" value="1"/>
</dbReference>
<dbReference type="AlphaFoldDB" id="A0A3B1D3Z1"/>
<keyword evidence="2" id="KW-0808">Transferase</keyword>
<dbReference type="Pfam" id="PF01728">
    <property type="entry name" value="FtsJ"/>
    <property type="match status" value="1"/>
</dbReference>
<dbReference type="GO" id="GO:0032259">
    <property type="term" value="P:methylation"/>
    <property type="evidence" value="ECO:0007669"/>
    <property type="project" value="UniProtKB-KW"/>
</dbReference>
<dbReference type="SUPFAM" id="SSF53335">
    <property type="entry name" value="S-adenosyl-L-methionine-dependent methyltransferases"/>
    <property type="match status" value="1"/>
</dbReference>
<dbReference type="InterPro" id="IPR002877">
    <property type="entry name" value="RNA_MeTrfase_FtsJ_dom"/>
</dbReference>
<organism evidence="2">
    <name type="scientific">hydrothermal vent metagenome</name>
    <dbReference type="NCBI Taxonomy" id="652676"/>
    <lineage>
        <taxon>unclassified sequences</taxon>
        <taxon>metagenomes</taxon>
        <taxon>ecological metagenomes</taxon>
    </lineage>
</organism>
<reference evidence="2" key="1">
    <citation type="submission" date="2018-06" db="EMBL/GenBank/DDBJ databases">
        <authorList>
            <person name="Zhirakovskaya E."/>
        </authorList>
    </citation>
    <scope>NUCLEOTIDE SEQUENCE</scope>
</reference>
<dbReference type="PANTHER" id="PTHR37524:SF2">
    <property type="entry name" value="RIBOSOMAL RNA METHYLTRANSFERASE FTSJ DOMAIN-CONTAINING PROTEIN"/>
    <property type="match status" value="1"/>
</dbReference>
<dbReference type="CDD" id="cd02440">
    <property type="entry name" value="AdoMet_MTases"/>
    <property type="match status" value="1"/>
</dbReference>
<protein>
    <submittedName>
        <fullName evidence="2">LSU rRNA 2'-O-methyl-C2498 methyltransferase RlmM</fullName>
    </submittedName>
</protein>
<dbReference type="EMBL" id="UOGG01000126">
    <property type="protein sequence ID" value="VAX30698.1"/>
    <property type="molecule type" value="Genomic_DNA"/>
</dbReference>
<keyword evidence="2" id="KW-0489">Methyltransferase</keyword>